<protein>
    <submittedName>
        <fullName evidence="1">Uncharacterized protein</fullName>
    </submittedName>
</protein>
<dbReference type="Proteomes" id="UP001638806">
    <property type="component" value="Unassembled WGS sequence"/>
</dbReference>
<organism evidence="1 2">
    <name type="scientific">Purpureocillium lilacinum</name>
    <name type="common">Paecilomyces lilacinus</name>
    <dbReference type="NCBI Taxonomy" id="33203"/>
    <lineage>
        <taxon>Eukaryota</taxon>
        <taxon>Fungi</taxon>
        <taxon>Dikarya</taxon>
        <taxon>Ascomycota</taxon>
        <taxon>Pezizomycotina</taxon>
        <taxon>Sordariomycetes</taxon>
        <taxon>Hypocreomycetidae</taxon>
        <taxon>Hypocreales</taxon>
        <taxon>Ophiocordycipitaceae</taxon>
        <taxon>Purpureocillium</taxon>
    </lineage>
</organism>
<reference evidence="1" key="1">
    <citation type="submission" date="2024-12" db="EMBL/GenBank/DDBJ databases">
        <title>Comparative genomics and development of molecular markers within Purpureocillium lilacinum and among Purpureocillium species.</title>
        <authorList>
            <person name="Yeh Z.-Y."/>
            <person name="Ni N.-T."/>
            <person name="Lo P.-H."/>
            <person name="Mushyakhwo K."/>
            <person name="Lin C.-F."/>
            <person name="Nai Y.-S."/>
        </authorList>
    </citation>
    <scope>NUCLEOTIDE SEQUENCE</scope>
    <source>
        <strain evidence="1">NCHU-NPUST-175</strain>
    </source>
</reference>
<comment type="caution">
    <text evidence="1">The sequence shown here is derived from an EMBL/GenBank/DDBJ whole genome shotgun (WGS) entry which is preliminary data.</text>
</comment>
<proteinExistence type="predicted"/>
<evidence type="ECO:0000313" key="1">
    <source>
        <dbReference type="EMBL" id="KAL3964496.1"/>
    </source>
</evidence>
<accession>A0ACC4EA10</accession>
<keyword evidence="2" id="KW-1185">Reference proteome</keyword>
<dbReference type="EMBL" id="JBGNUJ010000002">
    <property type="protein sequence ID" value="KAL3964496.1"/>
    <property type="molecule type" value="Genomic_DNA"/>
</dbReference>
<gene>
    <name evidence="1" type="ORF">ACCO45_001500</name>
</gene>
<sequence length="170" mass="19202">MGKLHHSSASLCWGCTCSVRTYRAGALMLYTAFSELRRQHRGSSTTHWAPFVLVVLVNEQTSNAKYSVEGKRSGGGWLWGRGCTVVRSKRTRVVKLPTKTHALSSSRKFTRLDARYAEKNRMRCRRFRPMPPPGVSRQQQLVVRTTPFDARMKEPPNRAQLAPSSNDGLP</sequence>
<evidence type="ECO:0000313" key="2">
    <source>
        <dbReference type="Proteomes" id="UP001638806"/>
    </source>
</evidence>
<name>A0ACC4EA10_PURLI</name>